<dbReference type="PANTHER" id="PTHR44329">
    <property type="entry name" value="SERINE/THREONINE-PROTEIN KINASE TNNI3K-RELATED"/>
    <property type="match status" value="1"/>
</dbReference>
<keyword evidence="2" id="KW-1133">Transmembrane helix</keyword>
<organism evidence="5 6">
    <name type="scientific">Aphanomyces euteiches</name>
    <dbReference type="NCBI Taxonomy" id="100861"/>
    <lineage>
        <taxon>Eukaryota</taxon>
        <taxon>Sar</taxon>
        <taxon>Stramenopiles</taxon>
        <taxon>Oomycota</taxon>
        <taxon>Saprolegniomycetes</taxon>
        <taxon>Saprolegniales</taxon>
        <taxon>Verrucalvaceae</taxon>
        <taxon>Aphanomyces</taxon>
    </lineage>
</organism>
<dbReference type="CDD" id="cd12087">
    <property type="entry name" value="TM_EGFR-like"/>
    <property type="match status" value="1"/>
</dbReference>
<feature type="region of interest" description="Disordered" evidence="1">
    <location>
        <begin position="295"/>
        <end position="362"/>
    </location>
</feature>
<feature type="compositionally biased region" description="Low complexity" evidence="1">
    <location>
        <begin position="295"/>
        <end position="311"/>
    </location>
</feature>
<dbReference type="GO" id="GO:0004674">
    <property type="term" value="F:protein serine/threonine kinase activity"/>
    <property type="evidence" value="ECO:0007669"/>
    <property type="project" value="TreeGrafter"/>
</dbReference>
<feature type="region of interest" description="Disordered" evidence="1">
    <location>
        <begin position="766"/>
        <end position="846"/>
    </location>
</feature>
<dbReference type="InterPro" id="IPR011009">
    <property type="entry name" value="Kinase-like_dom_sf"/>
</dbReference>
<dbReference type="GO" id="GO:0005524">
    <property type="term" value="F:ATP binding"/>
    <property type="evidence" value="ECO:0007669"/>
    <property type="project" value="InterPro"/>
</dbReference>
<feature type="transmembrane region" description="Helical" evidence="2">
    <location>
        <begin position="368"/>
        <end position="388"/>
    </location>
</feature>
<reference evidence="5 6" key="1">
    <citation type="submission" date="2019-07" db="EMBL/GenBank/DDBJ databases">
        <title>Genomics analysis of Aphanomyces spp. identifies a new class of oomycete effector associated with host adaptation.</title>
        <authorList>
            <person name="Gaulin E."/>
        </authorList>
    </citation>
    <scope>NUCLEOTIDE SEQUENCE [LARGE SCALE GENOMIC DNA]</scope>
    <source>
        <strain evidence="5 6">ATCC 201684</strain>
    </source>
</reference>
<dbReference type="SUPFAM" id="SSF56112">
    <property type="entry name" value="Protein kinase-like (PK-like)"/>
    <property type="match status" value="1"/>
</dbReference>
<feature type="chain" id="PRO_5026144778" description="Protein kinase domain-containing protein" evidence="3">
    <location>
        <begin position="17"/>
        <end position="846"/>
    </location>
</feature>
<dbReference type="Gene3D" id="3.80.10.10">
    <property type="entry name" value="Ribonuclease Inhibitor"/>
    <property type="match status" value="1"/>
</dbReference>
<keyword evidence="6" id="KW-1185">Reference proteome</keyword>
<keyword evidence="2" id="KW-0472">Membrane</keyword>
<dbReference type="Proteomes" id="UP000481153">
    <property type="component" value="Unassembled WGS sequence"/>
</dbReference>
<feature type="compositionally biased region" description="Low complexity" evidence="1">
    <location>
        <begin position="350"/>
        <end position="362"/>
    </location>
</feature>
<dbReference type="InterPro" id="IPR000719">
    <property type="entry name" value="Prot_kinase_dom"/>
</dbReference>
<dbReference type="EMBL" id="VJMJ01000089">
    <property type="protein sequence ID" value="KAF0736504.1"/>
    <property type="molecule type" value="Genomic_DNA"/>
</dbReference>
<evidence type="ECO:0000313" key="5">
    <source>
        <dbReference type="EMBL" id="KAF0736504.1"/>
    </source>
</evidence>
<feature type="compositionally biased region" description="Low complexity" evidence="1">
    <location>
        <begin position="835"/>
        <end position="846"/>
    </location>
</feature>
<keyword evidence="2" id="KW-0812">Transmembrane</keyword>
<dbReference type="AlphaFoldDB" id="A0A6G0X9E5"/>
<comment type="caution">
    <text evidence="5">The sequence shown here is derived from an EMBL/GenBank/DDBJ whole genome shotgun (WGS) entry which is preliminary data.</text>
</comment>
<dbReference type="InterPro" id="IPR001245">
    <property type="entry name" value="Ser-Thr/Tyr_kinase_cat_dom"/>
</dbReference>
<dbReference type="SMART" id="SM00220">
    <property type="entry name" value="S_TKc"/>
    <property type="match status" value="1"/>
</dbReference>
<evidence type="ECO:0000256" key="1">
    <source>
        <dbReference type="SAM" id="MobiDB-lite"/>
    </source>
</evidence>
<evidence type="ECO:0000256" key="2">
    <source>
        <dbReference type="SAM" id="Phobius"/>
    </source>
</evidence>
<dbReference type="InterPro" id="IPR032675">
    <property type="entry name" value="LRR_dom_sf"/>
</dbReference>
<dbReference type="SUPFAM" id="SSF52058">
    <property type="entry name" value="L domain-like"/>
    <property type="match status" value="1"/>
</dbReference>
<dbReference type="PANTHER" id="PTHR44329:SF214">
    <property type="entry name" value="PROTEIN KINASE DOMAIN-CONTAINING PROTEIN"/>
    <property type="match status" value="1"/>
</dbReference>
<evidence type="ECO:0000259" key="4">
    <source>
        <dbReference type="PROSITE" id="PS50011"/>
    </source>
</evidence>
<feature type="compositionally biased region" description="Low complexity" evidence="1">
    <location>
        <begin position="806"/>
        <end position="824"/>
    </location>
</feature>
<proteinExistence type="predicted"/>
<dbReference type="InterPro" id="IPR051681">
    <property type="entry name" value="Ser/Thr_Kinases-Pseudokinases"/>
</dbReference>
<feature type="compositionally biased region" description="Low complexity" evidence="1">
    <location>
        <begin position="318"/>
        <end position="330"/>
    </location>
</feature>
<evidence type="ECO:0000313" key="6">
    <source>
        <dbReference type="Proteomes" id="UP000481153"/>
    </source>
</evidence>
<feature type="signal peptide" evidence="3">
    <location>
        <begin position="1"/>
        <end position="16"/>
    </location>
</feature>
<dbReference type="Pfam" id="PF07714">
    <property type="entry name" value="PK_Tyr_Ser-Thr"/>
    <property type="match status" value="1"/>
</dbReference>
<evidence type="ECO:0000256" key="3">
    <source>
        <dbReference type="SAM" id="SignalP"/>
    </source>
</evidence>
<accession>A0A6G0X9E5</accession>
<protein>
    <recommendedName>
        <fullName evidence="4">Protein kinase domain-containing protein</fullName>
    </recommendedName>
</protein>
<dbReference type="Gene3D" id="1.10.510.10">
    <property type="entry name" value="Transferase(Phosphotransferase) domain 1"/>
    <property type="match status" value="1"/>
</dbReference>
<feature type="domain" description="Protein kinase" evidence="4">
    <location>
        <begin position="463"/>
        <end position="752"/>
    </location>
</feature>
<keyword evidence="3" id="KW-0732">Signal</keyword>
<gene>
    <name evidence="5" type="ORF">Ae201684_007514</name>
</gene>
<sequence>MKLLATVAFAALTVYAKNHNDHHKHHHKDLESDFDDNINSCLRKNPPITIRQRAGLDELVVNCTSGQQTSPLQQDLSISLEAASSNVATSVVENFNAWIADTGKTTSQVESITLEGSKSRPAFDFRQDFTPLSHVKFLSISRVRVPEISPNTINFKSLRSLTCRKCNISRLILPETNVLKSVTLDGNPAISLISEKGWSTVTSISLTNNELASFPSWLLNLPSLKYINLRGTSFQSFNLTAAQLDQLNTLMTKKVIRLDTSIASATKCQCGSSAAPTIVTGTYLCACVLGGPSMAPTTTSPPKSPQSSAQTPSPPTTSPSLSTQTALSLQNGGGGSQASNSGATDGGSEPGPSSASTKSSSSKNSTELIVGIVGGIVAVVLVVGIFIFRRHLRKPGQGRDDLAVHLNSSTSTIVLQPPSSMRPSVVVATAPELLTSDPVIEDSSRGNSVVNSGYRVAPEEFVYPPKKLAGTNRYWTSQLREEKVVVRRSHDIADAAELQGFVDSIKFIAQRPHPCLVDFKGVYFDANDGEFCAIVEFMDKRGLGSVLLAPNISLDLTQKRLVAKQVVDAVGYVFDEFESPQLPFCCVNLDLSTKSFLVNAALDCKMNVFQFTKAGCNVPAPPRLGEHKFKWMPPECLAVMDTVECCTLREREPALVFKLGLVLGEIFFRTLCFSPLAKAKGYLGGDTYMLQHVTDTSDDNPLLHPFDWTNVGVFEDDEEGFNLIRACCSRNPHARPSLDALRMHFSPMDPEVIQTASRIFFVEQQEAKDDESVNEDGDGDDDDDAIDERPFKSFVSSSSSRDRLVQSFRSSISFSSRSSMASSQRSDDQSKRVRSSSASSVDRIDL</sequence>
<feature type="compositionally biased region" description="Acidic residues" evidence="1">
    <location>
        <begin position="772"/>
        <end position="786"/>
    </location>
</feature>
<dbReference type="PROSITE" id="PS50011">
    <property type="entry name" value="PROTEIN_KINASE_DOM"/>
    <property type="match status" value="1"/>
</dbReference>
<name>A0A6G0X9E5_9STRA</name>
<dbReference type="VEuPathDB" id="FungiDB:AeMF1_020098"/>